<reference evidence="1" key="1">
    <citation type="submission" date="2024-05" db="EMBL/GenBank/DDBJ databases">
        <title>Fine-tuning the evolutionary stability and environmental longevity of recombinant transmissible vaccines.</title>
        <authorList>
            <person name="Chan B."/>
            <person name="Nuismer S.L."/>
            <person name="Nichols J."/>
            <person name="Davison A.J."/>
            <person name="Alqirbi H."/>
            <person name="Jarvis M.A."/>
            <person name="Redwood A.J."/>
        </authorList>
    </citation>
    <scope>NUCLEOTIDE SEQUENCE</scope>
    <source>
        <strain evidence="1">K181</strain>
    </source>
</reference>
<accession>A0AAU6W9A3</accession>
<organism evidence="1">
    <name type="scientific">Muromegalovirus muridbeta1</name>
    <dbReference type="NCBI Taxonomy" id="3050323"/>
    <lineage>
        <taxon>Viruses</taxon>
        <taxon>Duplodnaviria</taxon>
        <taxon>Heunggongvirae</taxon>
        <taxon>Peploviricota</taxon>
        <taxon>Herviviricetes</taxon>
        <taxon>Herpesvirales</taxon>
        <taxon>Orthoherpesviridae</taxon>
        <taxon>Betaherpesvirinae</taxon>
        <taxon>Muromegalovirus</taxon>
    </lineage>
</organism>
<dbReference type="InterPro" id="IPR003360">
    <property type="entry name" value="US22-like"/>
</dbReference>
<gene>
    <name evidence="1" type="primary">M24</name>
</gene>
<dbReference type="EMBL" id="PP756678">
    <property type="protein sequence ID" value="XAO37067.1"/>
    <property type="molecule type" value="Genomic_DNA"/>
</dbReference>
<dbReference type="EMBL" id="PP756679">
    <property type="protein sequence ID" value="XAO37207.1"/>
    <property type="molecule type" value="Genomic_DNA"/>
</dbReference>
<dbReference type="Pfam" id="PF02393">
    <property type="entry name" value="US22"/>
    <property type="match status" value="1"/>
</dbReference>
<protein>
    <submittedName>
        <fullName evidence="1">Tegument protein UL24</fullName>
    </submittedName>
</protein>
<evidence type="ECO:0000313" key="1">
    <source>
        <dbReference type="EMBL" id="XAO37347.1"/>
    </source>
</evidence>
<dbReference type="EMBL" id="PP756681">
    <property type="protein sequence ID" value="XAO37487.1"/>
    <property type="molecule type" value="Genomic_DNA"/>
</dbReference>
<proteinExistence type="predicted"/>
<name>A0AAU6W9A3_9BETA</name>
<dbReference type="EMBL" id="PP756680">
    <property type="protein sequence ID" value="XAO37347.1"/>
    <property type="molecule type" value="Genomic_DNA"/>
</dbReference>
<sequence length="323" mass="35840">MDSTGKIGSRFDAACEPLVDDAEATVSDVLYELAHAAGRGSLELREKLFLFAGGNLRMAWPAGAVITFVPDIQGWEPQSGRRNRVLRYFCCDVFVYPIGYASGLKVADDTLVLVDVFGRFYCYRGPPDDAIYYLAASPEQFSVIGFRYFYPIHCTAGPIEIGLLLSRLWMMIRRGADADAVCRFVVRAHGETVVVARRLVGRREVLRVCSLGCSRWRKRDSSGRLHGYAPCPPPLGEYSTVPLGRVKKGLPQDPGIAVFVGLPSGRVYARQAEDSSYYLVADSIPGFVGIGATRYFENRRFGLISERDSGRNCERPPPRLSEF</sequence>